<evidence type="ECO:0000313" key="1">
    <source>
        <dbReference type="EMBL" id="GGX04448.1"/>
    </source>
</evidence>
<comment type="caution">
    <text evidence="1">The sequence shown here is derived from an EMBL/GenBank/DDBJ whole genome shotgun (WGS) entry which is preliminary data.</text>
</comment>
<proteinExistence type="predicted"/>
<name>A0A918JSK3_9FLAO</name>
<reference evidence="1 2" key="1">
    <citation type="journal article" date="2014" name="Int. J. Syst. Evol. Microbiol.">
        <title>Complete genome sequence of Corynebacterium casei LMG S-19264T (=DSM 44701T), isolated from a smear-ripened cheese.</title>
        <authorList>
            <consortium name="US DOE Joint Genome Institute (JGI-PGF)"/>
            <person name="Walter F."/>
            <person name="Albersmeier A."/>
            <person name="Kalinowski J."/>
            <person name="Ruckert C."/>
        </authorList>
    </citation>
    <scope>NUCLEOTIDE SEQUENCE [LARGE SCALE GENOMIC DNA]</scope>
    <source>
        <strain evidence="1 2">KCTC 12285</strain>
    </source>
</reference>
<sequence>MISCAFDEIENPIIAIAVKKSFFIIVNLRLFLKSKIGTITLKKRLKLKTFDLFKPTILK</sequence>
<dbReference type="Proteomes" id="UP000601108">
    <property type="component" value="Unassembled WGS sequence"/>
</dbReference>
<evidence type="ECO:0000313" key="2">
    <source>
        <dbReference type="Proteomes" id="UP000601108"/>
    </source>
</evidence>
<organism evidence="1 2">
    <name type="scientific">Aquimarina muelleri</name>
    <dbReference type="NCBI Taxonomy" id="279356"/>
    <lineage>
        <taxon>Bacteria</taxon>
        <taxon>Pseudomonadati</taxon>
        <taxon>Bacteroidota</taxon>
        <taxon>Flavobacteriia</taxon>
        <taxon>Flavobacteriales</taxon>
        <taxon>Flavobacteriaceae</taxon>
        <taxon>Aquimarina</taxon>
    </lineage>
</organism>
<protein>
    <submittedName>
        <fullName evidence="1">Uncharacterized protein</fullName>
    </submittedName>
</protein>
<accession>A0A918JSK3</accession>
<dbReference type="AlphaFoldDB" id="A0A918JSK3"/>
<gene>
    <name evidence="1" type="ORF">GCM10007384_02800</name>
</gene>
<keyword evidence="2" id="KW-1185">Reference proteome</keyword>
<dbReference type="EMBL" id="BMWS01000001">
    <property type="protein sequence ID" value="GGX04448.1"/>
    <property type="molecule type" value="Genomic_DNA"/>
</dbReference>